<keyword evidence="4" id="KW-1133">Transmembrane helix</keyword>
<dbReference type="InParanoid" id="A0A7C8IRP3"/>
<dbReference type="InterPro" id="IPR051836">
    <property type="entry name" value="Kremen_rcpt"/>
</dbReference>
<dbReference type="InterPro" id="IPR036779">
    <property type="entry name" value="LysM_dom_sf"/>
</dbReference>
<feature type="signal peptide" evidence="7">
    <location>
        <begin position="1"/>
        <end position="18"/>
    </location>
</feature>
<evidence type="ECO:0000256" key="5">
    <source>
        <dbReference type="ARBA" id="ARBA00023136"/>
    </source>
</evidence>
<evidence type="ECO:0000313" key="10">
    <source>
        <dbReference type="Proteomes" id="UP000481858"/>
    </source>
</evidence>
<keyword evidence="10" id="KW-1185">Reference proteome</keyword>
<dbReference type="AlphaFoldDB" id="A0A7C8IRP3"/>
<evidence type="ECO:0000256" key="6">
    <source>
        <dbReference type="ARBA" id="ARBA00023180"/>
    </source>
</evidence>
<sequence length="254" mass="27269">MKPAFTLALSYTFALTAADYFPELQWDPATISTCVDWFDNGGSDTCESIRSLFNISAQDFHDWNPSVGLDCKPWDYQSYCILTKERLASLTLTKTTATATTTTKTTSTTQAPSPTVWNALGCYTDDDASFPVLEKQVRSADSALTIPSCEDACWKASNLTVLYAGVKQGDQCWCGSFVGGQTARNEADCNIPCSGDKAAICGGTNRINVFEPVTTQVTTTSVSTSTRTTETTESTTTAIHTTTLTSGARKGRGA</sequence>
<evidence type="ECO:0000256" key="7">
    <source>
        <dbReference type="SAM" id="SignalP"/>
    </source>
</evidence>
<feature type="domain" description="WSC" evidence="8">
    <location>
        <begin position="116"/>
        <end position="213"/>
    </location>
</feature>
<organism evidence="9 10">
    <name type="scientific">Xylaria multiplex</name>
    <dbReference type="NCBI Taxonomy" id="323545"/>
    <lineage>
        <taxon>Eukaryota</taxon>
        <taxon>Fungi</taxon>
        <taxon>Dikarya</taxon>
        <taxon>Ascomycota</taxon>
        <taxon>Pezizomycotina</taxon>
        <taxon>Sordariomycetes</taxon>
        <taxon>Xylariomycetidae</taxon>
        <taxon>Xylariales</taxon>
        <taxon>Xylariaceae</taxon>
        <taxon>Xylaria</taxon>
    </lineage>
</organism>
<protein>
    <recommendedName>
        <fullName evidence="8">WSC domain-containing protein</fullName>
    </recommendedName>
</protein>
<name>A0A7C8IRP3_9PEZI</name>
<evidence type="ECO:0000259" key="8">
    <source>
        <dbReference type="PROSITE" id="PS51212"/>
    </source>
</evidence>
<accession>A0A7C8IRP3</accession>
<evidence type="ECO:0000256" key="4">
    <source>
        <dbReference type="ARBA" id="ARBA00022989"/>
    </source>
</evidence>
<keyword evidence="6" id="KW-0325">Glycoprotein</keyword>
<dbReference type="OrthoDB" id="2019572at2759"/>
<comment type="subcellular location">
    <subcellularLocation>
        <location evidence="1">Membrane</location>
        <topology evidence="1">Single-pass membrane protein</topology>
    </subcellularLocation>
</comment>
<dbReference type="PROSITE" id="PS51212">
    <property type="entry name" value="WSC"/>
    <property type="match status" value="1"/>
</dbReference>
<dbReference type="PANTHER" id="PTHR24269:SF16">
    <property type="entry name" value="PROTEIN SLG1"/>
    <property type="match status" value="1"/>
</dbReference>
<evidence type="ECO:0000256" key="3">
    <source>
        <dbReference type="ARBA" id="ARBA00022729"/>
    </source>
</evidence>
<dbReference type="Gene3D" id="3.10.350.10">
    <property type="entry name" value="LysM domain"/>
    <property type="match status" value="1"/>
</dbReference>
<dbReference type="EMBL" id="WUBL01000088">
    <property type="protein sequence ID" value="KAF2966464.1"/>
    <property type="molecule type" value="Genomic_DNA"/>
</dbReference>
<keyword evidence="5" id="KW-0472">Membrane</keyword>
<dbReference type="SMART" id="SM00321">
    <property type="entry name" value="WSC"/>
    <property type="match status" value="1"/>
</dbReference>
<evidence type="ECO:0000313" key="9">
    <source>
        <dbReference type="EMBL" id="KAF2966464.1"/>
    </source>
</evidence>
<comment type="caution">
    <text evidence="9">The sequence shown here is derived from an EMBL/GenBank/DDBJ whole genome shotgun (WGS) entry which is preliminary data.</text>
</comment>
<keyword evidence="2" id="KW-0812">Transmembrane</keyword>
<evidence type="ECO:0000256" key="1">
    <source>
        <dbReference type="ARBA" id="ARBA00004167"/>
    </source>
</evidence>
<gene>
    <name evidence="9" type="ORF">GQX73_g7084</name>
</gene>
<keyword evidence="3 7" id="KW-0732">Signal</keyword>
<feature type="chain" id="PRO_5028882582" description="WSC domain-containing protein" evidence="7">
    <location>
        <begin position="19"/>
        <end position="254"/>
    </location>
</feature>
<dbReference type="InterPro" id="IPR002889">
    <property type="entry name" value="WSC_carb-bd"/>
</dbReference>
<dbReference type="GO" id="GO:0005886">
    <property type="term" value="C:plasma membrane"/>
    <property type="evidence" value="ECO:0007669"/>
    <property type="project" value="TreeGrafter"/>
</dbReference>
<dbReference type="PANTHER" id="PTHR24269">
    <property type="entry name" value="KREMEN PROTEIN"/>
    <property type="match status" value="1"/>
</dbReference>
<dbReference type="Pfam" id="PF01822">
    <property type="entry name" value="WSC"/>
    <property type="match status" value="1"/>
</dbReference>
<evidence type="ECO:0000256" key="2">
    <source>
        <dbReference type="ARBA" id="ARBA00022692"/>
    </source>
</evidence>
<reference evidence="9 10" key="1">
    <citation type="submission" date="2019-12" db="EMBL/GenBank/DDBJ databases">
        <title>Draft genome sequence of the ascomycete Xylaria multiplex DSM 110363.</title>
        <authorList>
            <person name="Buettner E."/>
            <person name="Kellner H."/>
        </authorList>
    </citation>
    <scope>NUCLEOTIDE SEQUENCE [LARGE SCALE GENOMIC DNA]</scope>
    <source>
        <strain evidence="9 10">DSM 110363</strain>
    </source>
</reference>
<dbReference type="Proteomes" id="UP000481858">
    <property type="component" value="Unassembled WGS sequence"/>
</dbReference>
<proteinExistence type="predicted"/>